<organism evidence="1 2">
    <name type="scientific">Schaalia cardiffensis F0333</name>
    <dbReference type="NCBI Taxonomy" id="888050"/>
    <lineage>
        <taxon>Bacteria</taxon>
        <taxon>Bacillati</taxon>
        <taxon>Actinomycetota</taxon>
        <taxon>Actinomycetes</taxon>
        <taxon>Actinomycetales</taxon>
        <taxon>Actinomycetaceae</taxon>
        <taxon>Schaalia</taxon>
    </lineage>
</organism>
<reference evidence="1 2" key="1">
    <citation type="submission" date="2013-03" db="EMBL/GenBank/DDBJ databases">
        <title>Reference genome for the Human Microbiome Project.</title>
        <authorList>
            <person name="Aqrawi P."/>
            <person name="Ayvaz T."/>
            <person name="Bess C."/>
            <person name="Blankenburg K."/>
            <person name="Coyle M."/>
            <person name="Deng J."/>
            <person name="Forbes L."/>
            <person name="Fowler G."/>
            <person name="Francisco L."/>
            <person name="Fu Q."/>
            <person name="Gibbs R."/>
            <person name="Gross S."/>
            <person name="Gubbala S."/>
            <person name="Hale W."/>
            <person name="Hemphill L."/>
            <person name="Highlander S."/>
            <person name="Hirani K."/>
            <person name="Jackson L."/>
            <person name="Jakkamsetti A."/>
            <person name="Javaid M."/>
            <person name="Jayaseelan J.C."/>
            <person name="Jiang H."/>
            <person name="Joshi V."/>
            <person name="Korchina V."/>
            <person name="Kovar C."/>
            <person name="Lara F."/>
            <person name="Lee S."/>
            <person name="Liu Y."/>
            <person name="Mata R."/>
            <person name="Mathew T."/>
            <person name="Munidasa M."/>
            <person name="Muzny D."/>
            <person name="Nazareth L."/>
            <person name="Ngo R."/>
            <person name="Nguyen L."/>
            <person name="Nguyen N."/>
            <person name="Okwuonu G."/>
            <person name="Ongeri F."/>
            <person name="Palculict T."/>
            <person name="Patil S."/>
            <person name="Petrosino J."/>
            <person name="Pham C."/>
            <person name="Pham P."/>
            <person name="Pu L.-L."/>
            <person name="Qin X."/>
            <person name="Qu J."/>
            <person name="Reid J."/>
            <person name="Ross M."/>
            <person name="Ruth R."/>
            <person name="Saada N."/>
            <person name="San Lucas F."/>
            <person name="Santibanez J."/>
            <person name="Shang Y."/>
            <person name="Simmons D."/>
            <person name="Song X.-Z."/>
            <person name="Tang L.-Y."/>
            <person name="Thornton R."/>
            <person name="Warren J."/>
            <person name="Weissenberger G."/>
            <person name="Wilczek-Boney K."/>
            <person name="Worley K."/>
            <person name="Youmans B."/>
            <person name="Zhang J."/>
            <person name="Zhang L."/>
            <person name="Zhao Z."/>
            <person name="Zhou C."/>
            <person name="Zhu D."/>
            <person name="Zhu Y."/>
        </authorList>
    </citation>
    <scope>NUCLEOTIDE SEQUENCE [LARGE SCALE GENOMIC DNA]</scope>
    <source>
        <strain evidence="1 2">F0333</strain>
    </source>
</reference>
<protein>
    <submittedName>
        <fullName evidence="1">Uncharacterized protein</fullName>
    </submittedName>
</protein>
<evidence type="ECO:0000313" key="2">
    <source>
        <dbReference type="Proteomes" id="UP000013015"/>
    </source>
</evidence>
<dbReference type="STRING" id="888050.HMPREF9004_1351"/>
<dbReference type="PATRIC" id="fig|888050.3.peg.1289"/>
<keyword evidence="2" id="KW-1185">Reference proteome</keyword>
<proteinExistence type="predicted"/>
<dbReference type="EMBL" id="AQHZ01000023">
    <property type="protein sequence ID" value="ENO17860.1"/>
    <property type="molecule type" value="Genomic_DNA"/>
</dbReference>
<dbReference type="HOGENOM" id="CLU_133064_0_0_11"/>
<dbReference type="AlphaFoldDB" id="N6W5T7"/>
<accession>N6W5T7</accession>
<dbReference type="Proteomes" id="UP000013015">
    <property type="component" value="Unassembled WGS sequence"/>
</dbReference>
<dbReference type="eggNOG" id="ENOG5030TWW">
    <property type="taxonomic scope" value="Bacteria"/>
</dbReference>
<gene>
    <name evidence="1" type="ORF">HMPREF9004_1351</name>
</gene>
<sequence>MESAAQRLRRAREALRVAEYGSGLTRSPSLGEKSGAIHHVEGGRAALINALIDLLPARGWAGLLGVADFGWEAAARAGLDLERVLTIPDPKEEPARIAALLIESFDVVCIGEGLLNLRERRTLAAKARSCQCTILVDQAWTGISRPYGLSPSQAVAS</sequence>
<dbReference type="OrthoDB" id="3253383at2"/>
<evidence type="ECO:0000313" key="1">
    <source>
        <dbReference type="EMBL" id="ENO17860.1"/>
    </source>
</evidence>
<dbReference type="RefSeq" id="WP_005963601.1">
    <property type="nucleotide sequence ID" value="NZ_CP040505.1"/>
</dbReference>
<name>N6W5T7_9ACTO</name>
<comment type="caution">
    <text evidence="1">The sequence shown here is derived from an EMBL/GenBank/DDBJ whole genome shotgun (WGS) entry which is preliminary data.</text>
</comment>